<dbReference type="AlphaFoldDB" id="F4QKW2"/>
<feature type="transmembrane region" description="Helical" evidence="1">
    <location>
        <begin position="58"/>
        <end position="79"/>
    </location>
</feature>
<feature type="transmembrane region" description="Helical" evidence="1">
    <location>
        <begin position="91"/>
        <end position="114"/>
    </location>
</feature>
<organism evidence="2 3">
    <name type="scientific">Asticcacaulis biprosthecium C19</name>
    <dbReference type="NCBI Taxonomy" id="715226"/>
    <lineage>
        <taxon>Bacteria</taxon>
        <taxon>Pseudomonadati</taxon>
        <taxon>Pseudomonadota</taxon>
        <taxon>Alphaproteobacteria</taxon>
        <taxon>Caulobacterales</taxon>
        <taxon>Caulobacteraceae</taxon>
        <taxon>Asticcacaulis</taxon>
    </lineage>
</organism>
<gene>
    <name evidence="2" type="ORF">ABI_06180</name>
</gene>
<proteinExistence type="predicted"/>
<sequence length="262" mass="27971">MLAITMISGMILSPGAAPPTAGEPLTAFQAMAIVYAVQAIVIAVLAANIHLARLPKAIVLFVITFGTITLMSWIEAIFFNASLKMSSTLLTFMLVNGAISAAVIAVVSALLWPSKDPQPLASLGGLWWKLAVISPLYVFAYYAAGTFIAWQSETLRAYYAQGINIDQSLLVPLQVVRGLMWGGLAAVIVKSVQGSALFRSLMVGVTFACLCTIVLLMPNPVMPWPVRQIHFIEVFVSNFLFGWAAGAILLTGARKKAAVQAA</sequence>
<keyword evidence="1" id="KW-0812">Transmembrane</keyword>
<feature type="transmembrane region" description="Helical" evidence="1">
    <location>
        <begin position="170"/>
        <end position="189"/>
    </location>
</feature>
<evidence type="ECO:0000313" key="2">
    <source>
        <dbReference type="EMBL" id="EGF92185.1"/>
    </source>
</evidence>
<keyword evidence="1" id="KW-0472">Membrane</keyword>
<keyword evidence="3" id="KW-1185">Reference proteome</keyword>
<dbReference type="HOGENOM" id="CLU_1060274_0_0_5"/>
<protein>
    <submittedName>
        <fullName evidence="2">Putative membrane protein</fullName>
    </submittedName>
</protein>
<dbReference type="STRING" id="715226.ABI_06180"/>
<accession>F4QKW2</accession>
<name>F4QKW2_9CAUL</name>
<feature type="transmembrane region" description="Helical" evidence="1">
    <location>
        <begin position="196"/>
        <end position="217"/>
    </location>
</feature>
<dbReference type="eggNOG" id="ENOG5033KSM">
    <property type="taxonomic scope" value="Bacteria"/>
</dbReference>
<feature type="transmembrane region" description="Helical" evidence="1">
    <location>
        <begin position="229"/>
        <end position="250"/>
    </location>
</feature>
<keyword evidence="1" id="KW-1133">Transmembrane helix</keyword>
<reference evidence="3" key="1">
    <citation type="submission" date="2011-03" db="EMBL/GenBank/DDBJ databases">
        <title>Draft genome sequence of Brevundimonas diminuta.</title>
        <authorList>
            <person name="Brown P.J.B."/>
            <person name="Buechlein A."/>
            <person name="Hemmerich C."/>
            <person name="Brun Y.V."/>
        </authorList>
    </citation>
    <scope>NUCLEOTIDE SEQUENCE [LARGE SCALE GENOMIC DNA]</scope>
    <source>
        <strain evidence="3">C19</strain>
    </source>
</reference>
<evidence type="ECO:0000313" key="3">
    <source>
        <dbReference type="Proteomes" id="UP000006512"/>
    </source>
</evidence>
<feature type="transmembrane region" description="Helical" evidence="1">
    <location>
        <begin position="32"/>
        <end position="51"/>
    </location>
</feature>
<evidence type="ECO:0000256" key="1">
    <source>
        <dbReference type="SAM" id="Phobius"/>
    </source>
</evidence>
<dbReference type="Proteomes" id="UP000006512">
    <property type="component" value="Unassembled WGS sequence"/>
</dbReference>
<dbReference type="EMBL" id="GL883077">
    <property type="protein sequence ID" value="EGF92185.1"/>
    <property type="molecule type" value="Genomic_DNA"/>
</dbReference>
<feature type="transmembrane region" description="Helical" evidence="1">
    <location>
        <begin position="126"/>
        <end position="150"/>
    </location>
</feature>